<feature type="transmembrane region" description="Helical" evidence="9">
    <location>
        <begin position="6"/>
        <end position="25"/>
    </location>
</feature>
<dbReference type="Proteomes" id="UP000321051">
    <property type="component" value="Unassembled WGS sequence"/>
</dbReference>
<evidence type="ECO:0000256" key="1">
    <source>
        <dbReference type="ARBA" id="ARBA00004651"/>
    </source>
</evidence>
<evidence type="ECO:0000256" key="2">
    <source>
        <dbReference type="ARBA" id="ARBA00022448"/>
    </source>
</evidence>
<dbReference type="Pfam" id="PF00999">
    <property type="entry name" value="Na_H_Exchanger"/>
    <property type="match status" value="1"/>
</dbReference>
<keyword evidence="8 9" id="KW-0472">Membrane</keyword>
<dbReference type="PANTHER" id="PTHR32507">
    <property type="entry name" value="NA(+)/H(+) ANTIPORTER 1"/>
    <property type="match status" value="1"/>
</dbReference>
<evidence type="ECO:0000256" key="9">
    <source>
        <dbReference type="SAM" id="Phobius"/>
    </source>
</evidence>
<feature type="transmembrane region" description="Helical" evidence="9">
    <location>
        <begin position="94"/>
        <end position="113"/>
    </location>
</feature>
<feature type="transmembrane region" description="Helical" evidence="9">
    <location>
        <begin position="56"/>
        <end position="73"/>
    </location>
</feature>
<feature type="transmembrane region" description="Helical" evidence="9">
    <location>
        <begin position="32"/>
        <end position="50"/>
    </location>
</feature>
<evidence type="ECO:0000256" key="4">
    <source>
        <dbReference type="ARBA" id="ARBA00022475"/>
    </source>
</evidence>
<feature type="domain" description="Cation/H+ exchanger transmembrane" evidence="10">
    <location>
        <begin position="16"/>
        <end position="394"/>
    </location>
</feature>
<keyword evidence="12" id="KW-1185">Reference proteome</keyword>
<reference evidence="11 12" key="1">
    <citation type="submission" date="2019-07" db="EMBL/GenBank/DDBJ databases">
        <title>Whole genome shotgun sequence of Marinococcus halophilus NBRC 102359.</title>
        <authorList>
            <person name="Hosoyama A."/>
            <person name="Uohara A."/>
            <person name="Ohji S."/>
            <person name="Ichikawa N."/>
        </authorList>
    </citation>
    <scope>NUCLEOTIDE SEQUENCE [LARGE SCALE GENOMIC DNA]</scope>
    <source>
        <strain evidence="11 12">NBRC 102359</strain>
    </source>
</reference>
<proteinExistence type="predicted"/>
<gene>
    <name evidence="11" type="ORF">MHA01_21690</name>
</gene>
<keyword evidence="7" id="KW-0406">Ion transport</keyword>
<dbReference type="PANTHER" id="PTHR32507:SF0">
    <property type="entry name" value="NA(+)_H(+) ANTIPORTER 2-RELATED"/>
    <property type="match status" value="1"/>
</dbReference>
<name>A0A510Y7C3_MARHA</name>
<organism evidence="11 12">
    <name type="scientific">Marinococcus halophilus</name>
    <dbReference type="NCBI Taxonomy" id="1371"/>
    <lineage>
        <taxon>Bacteria</taxon>
        <taxon>Bacillati</taxon>
        <taxon>Bacillota</taxon>
        <taxon>Bacilli</taxon>
        <taxon>Bacillales</taxon>
        <taxon>Bacillaceae</taxon>
        <taxon>Marinococcus</taxon>
    </lineage>
</organism>
<dbReference type="InterPro" id="IPR006153">
    <property type="entry name" value="Cation/H_exchanger_TM"/>
</dbReference>
<feature type="transmembrane region" description="Helical" evidence="9">
    <location>
        <begin position="370"/>
        <end position="390"/>
    </location>
</feature>
<dbReference type="AlphaFoldDB" id="A0A510Y7C3"/>
<dbReference type="InterPro" id="IPR038770">
    <property type="entry name" value="Na+/solute_symporter_sf"/>
</dbReference>
<dbReference type="GO" id="GO:0015297">
    <property type="term" value="F:antiporter activity"/>
    <property type="evidence" value="ECO:0007669"/>
    <property type="project" value="UniProtKB-KW"/>
</dbReference>
<evidence type="ECO:0000256" key="3">
    <source>
        <dbReference type="ARBA" id="ARBA00022449"/>
    </source>
</evidence>
<evidence type="ECO:0000256" key="5">
    <source>
        <dbReference type="ARBA" id="ARBA00022692"/>
    </source>
</evidence>
<keyword evidence="2" id="KW-0813">Transport</keyword>
<comment type="subcellular location">
    <subcellularLocation>
        <location evidence="1">Cell membrane</location>
        <topology evidence="1">Multi-pass membrane protein</topology>
    </subcellularLocation>
</comment>
<keyword evidence="5 9" id="KW-0812">Transmembrane</keyword>
<evidence type="ECO:0000259" key="10">
    <source>
        <dbReference type="Pfam" id="PF00999"/>
    </source>
</evidence>
<evidence type="ECO:0000256" key="7">
    <source>
        <dbReference type="ARBA" id="ARBA00023065"/>
    </source>
</evidence>
<feature type="transmembrane region" description="Helical" evidence="9">
    <location>
        <begin position="276"/>
        <end position="293"/>
    </location>
</feature>
<evidence type="ECO:0000256" key="6">
    <source>
        <dbReference type="ARBA" id="ARBA00022989"/>
    </source>
</evidence>
<dbReference type="Gene3D" id="1.20.1530.20">
    <property type="match status" value="1"/>
</dbReference>
<feature type="transmembrane region" description="Helical" evidence="9">
    <location>
        <begin position="337"/>
        <end position="358"/>
    </location>
</feature>
<accession>A0A510Y7C3</accession>
<dbReference type="EMBL" id="BJUN01000012">
    <property type="protein sequence ID" value="GEK59264.1"/>
    <property type="molecule type" value="Genomic_DNA"/>
</dbReference>
<feature type="transmembrane region" description="Helical" evidence="9">
    <location>
        <begin position="305"/>
        <end position="325"/>
    </location>
</feature>
<feature type="transmembrane region" description="Helical" evidence="9">
    <location>
        <begin position="223"/>
        <end position="240"/>
    </location>
</feature>
<keyword evidence="6 9" id="KW-1133">Transmembrane helix</keyword>
<evidence type="ECO:0000256" key="8">
    <source>
        <dbReference type="ARBA" id="ARBA00023136"/>
    </source>
</evidence>
<feature type="transmembrane region" description="Helical" evidence="9">
    <location>
        <begin position="119"/>
        <end position="140"/>
    </location>
</feature>
<sequence>MSSIELITLGISLVLLIGMIAQWLSWRWGIPAIVGMTLMGLFIGPGINLIHPEQLFGDLLEPIISLAVAIILFEGSLSLDRREIFHFKGPVRRMYTLVPLISWLLTAVIANVIVGLSWVTAFVIGGLFIVTGPTVITPLLKNANLKERPDRMLRWEGIIVDPMGALAALFALQIGLAASGVIDSAALGVYILGAFTALVLGIGAGLGTSYAFRRSIIPVDMQAPMMFALVIFIFAVSDLIMEESGLLAVTAMGITLANRGLNVPILNNIRHFKENISTLFISAVFVLLTSSLTRTELMELWDIRIIGFVLLMMLVVRPLSVWIGLANTKVSLGEKAFIGWIAPRGVVALTVSGYFQTILVEAGFTDAERILPMTLALVFITVVIHGYTLTPLAKRLKLTK</sequence>
<feature type="transmembrane region" description="Helical" evidence="9">
    <location>
        <begin position="188"/>
        <end position="211"/>
    </location>
</feature>
<evidence type="ECO:0000313" key="11">
    <source>
        <dbReference type="EMBL" id="GEK59264.1"/>
    </source>
</evidence>
<feature type="transmembrane region" description="Helical" evidence="9">
    <location>
        <begin position="246"/>
        <end position="264"/>
    </location>
</feature>
<protein>
    <recommendedName>
        <fullName evidence="10">Cation/H+ exchanger transmembrane domain-containing protein</fullName>
    </recommendedName>
</protein>
<dbReference type="GO" id="GO:1902600">
    <property type="term" value="P:proton transmembrane transport"/>
    <property type="evidence" value="ECO:0007669"/>
    <property type="project" value="InterPro"/>
</dbReference>
<dbReference type="GO" id="GO:0005886">
    <property type="term" value="C:plasma membrane"/>
    <property type="evidence" value="ECO:0007669"/>
    <property type="project" value="UniProtKB-SubCell"/>
</dbReference>
<comment type="caution">
    <text evidence="11">The sequence shown here is derived from an EMBL/GenBank/DDBJ whole genome shotgun (WGS) entry which is preliminary data.</text>
</comment>
<feature type="transmembrane region" description="Helical" evidence="9">
    <location>
        <begin position="160"/>
        <end position="182"/>
    </location>
</feature>
<evidence type="ECO:0000313" key="12">
    <source>
        <dbReference type="Proteomes" id="UP000321051"/>
    </source>
</evidence>
<keyword evidence="3" id="KW-0050">Antiport</keyword>
<keyword evidence="4" id="KW-1003">Cell membrane</keyword>